<accession>A0AAE0J1V1</accession>
<name>A0AAE0J1V1_9PEZI</name>
<feature type="compositionally biased region" description="Basic and acidic residues" evidence="1">
    <location>
        <begin position="71"/>
        <end position="88"/>
    </location>
</feature>
<feature type="compositionally biased region" description="Polar residues" evidence="1">
    <location>
        <begin position="56"/>
        <end position="70"/>
    </location>
</feature>
<dbReference type="EMBL" id="JAUEPP010000010">
    <property type="protein sequence ID" value="KAK3334641.1"/>
    <property type="molecule type" value="Genomic_DNA"/>
</dbReference>
<proteinExistence type="predicted"/>
<reference evidence="2" key="1">
    <citation type="journal article" date="2023" name="Mol. Phylogenet. Evol.">
        <title>Genome-scale phylogeny and comparative genomics of the fungal order Sordariales.</title>
        <authorList>
            <person name="Hensen N."/>
            <person name="Bonometti L."/>
            <person name="Westerberg I."/>
            <person name="Brannstrom I.O."/>
            <person name="Guillou S."/>
            <person name="Cros-Aarteil S."/>
            <person name="Calhoun S."/>
            <person name="Haridas S."/>
            <person name="Kuo A."/>
            <person name="Mondo S."/>
            <person name="Pangilinan J."/>
            <person name="Riley R."/>
            <person name="LaButti K."/>
            <person name="Andreopoulos B."/>
            <person name="Lipzen A."/>
            <person name="Chen C."/>
            <person name="Yan M."/>
            <person name="Daum C."/>
            <person name="Ng V."/>
            <person name="Clum A."/>
            <person name="Steindorff A."/>
            <person name="Ohm R.A."/>
            <person name="Martin F."/>
            <person name="Silar P."/>
            <person name="Natvig D.O."/>
            <person name="Lalanne C."/>
            <person name="Gautier V."/>
            <person name="Ament-Velasquez S.L."/>
            <person name="Kruys A."/>
            <person name="Hutchinson M.I."/>
            <person name="Powell A.J."/>
            <person name="Barry K."/>
            <person name="Miller A.N."/>
            <person name="Grigoriev I.V."/>
            <person name="Debuchy R."/>
            <person name="Gladieux P."/>
            <person name="Hiltunen Thoren M."/>
            <person name="Johannesson H."/>
        </authorList>
    </citation>
    <scope>NUCLEOTIDE SEQUENCE</scope>
    <source>
        <strain evidence="2">CBS 560.94</strain>
    </source>
</reference>
<organism evidence="2 3">
    <name type="scientific">Neurospora tetraspora</name>
    <dbReference type="NCBI Taxonomy" id="94610"/>
    <lineage>
        <taxon>Eukaryota</taxon>
        <taxon>Fungi</taxon>
        <taxon>Dikarya</taxon>
        <taxon>Ascomycota</taxon>
        <taxon>Pezizomycotina</taxon>
        <taxon>Sordariomycetes</taxon>
        <taxon>Sordariomycetidae</taxon>
        <taxon>Sordariales</taxon>
        <taxon>Sordariaceae</taxon>
        <taxon>Neurospora</taxon>
    </lineage>
</organism>
<keyword evidence="3" id="KW-1185">Reference proteome</keyword>
<protein>
    <submittedName>
        <fullName evidence="2">Uncharacterized protein</fullName>
    </submittedName>
</protein>
<sequence>MAISGSPAVYGTAQPYRGHVMAPYPEAPQMTSPYSVDPAWNPYASIGQPYNAHQGFNSGYATHNHSQNAYKSKDGPLGKGKEKSDQAAKDNNSTGNISRGATDIAKGKSTSVGALAVPLKLGHRRESTSRVVIANGSYTTNTTTAEAGAAVGKKDRSSVVIAYGNYTVLKDKLSTN</sequence>
<evidence type="ECO:0000313" key="3">
    <source>
        <dbReference type="Proteomes" id="UP001278500"/>
    </source>
</evidence>
<feature type="region of interest" description="Disordered" evidence="1">
    <location>
        <begin position="56"/>
        <end position="104"/>
    </location>
</feature>
<dbReference type="AlphaFoldDB" id="A0AAE0J1V1"/>
<comment type="caution">
    <text evidence="2">The sequence shown here is derived from an EMBL/GenBank/DDBJ whole genome shotgun (WGS) entry which is preliminary data.</text>
</comment>
<reference evidence="2" key="2">
    <citation type="submission" date="2023-06" db="EMBL/GenBank/DDBJ databases">
        <authorList>
            <consortium name="Lawrence Berkeley National Laboratory"/>
            <person name="Haridas S."/>
            <person name="Hensen N."/>
            <person name="Bonometti L."/>
            <person name="Westerberg I."/>
            <person name="Brannstrom I.O."/>
            <person name="Guillou S."/>
            <person name="Cros-Aarteil S."/>
            <person name="Calhoun S."/>
            <person name="Kuo A."/>
            <person name="Mondo S."/>
            <person name="Pangilinan J."/>
            <person name="Riley R."/>
            <person name="Labutti K."/>
            <person name="Andreopoulos B."/>
            <person name="Lipzen A."/>
            <person name="Chen C."/>
            <person name="Yanf M."/>
            <person name="Daum C."/>
            <person name="Ng V."/>
            <person name="Clum A."/>
            <person name="Steindorff A."/>
            <person name="Ohm R."/>
            <person name="Martin F."/>
            <person name="Silar P."/>
            <person name="Natvig D."/>
            <person name="Lalanne C."/>
            <person name="Gautier V."/>
            <person name="Ament-Velasquez S.L."/>
            <person name="Kruys A."/>
            <person name="Hutchinson M.I."/>
            <person name="Powell A.J."/>
            <person name="Barry K."/>
            <person name="Miller A.N."/>
            <person name="Grigoriev I.V."/>
            <person name="Debuchy R."/>
            <person name="Gladieux P."/>
            <person name="Thoren M.H."/>
            <person name="Johannesson H."/>
        </authorList>
    </citation>
    <scope>NUCLEOTIDE SEQUENCE</scope>
    <source>
        <strain evidence="2">CBS 560.94</strain>
    </source>
</reference>
<evidence type="ECO:0000313" key="2">
    <source>
        <dbReference type="EMBL" id="KAK3334641.1"/>
    </source>
</evidence>
<dbReference type="RefSeq" id="XP_062676807.1">
    <property type="nucleotide sequence ID" value="XM_062831137.1"/>
</dbReference>
<gene>
    <name evidence="2" type="ORF">B0H65DRAFT_592916</name>
</gene>
<evidence type="ECO:0000256" key="1">
    <source>
        <dbReference type="SAM" id="MobiDB-lite"/>
    </source>
</evidence>
<dbReference type="Proteomes" id="UP001278500">
    <property type="component" value="Unassembled WGS sequence"/>
</dbReference>
<feature type="compositionally biased region" description="Polar residues" evidence="1">
    <location>
        <begin position="89"/>
        <end position="99"/>
    </location>
</feature>
<dbReference type="GeneID" id="87868291"/>